<feature type="active site" evidence="6">
    <location>
        <position position="326"/>
    </location>
</feature>
<organism evidence="9 10">
    <name type="scientific">Cinchona calisaya</name>
    <dbReference type="NCBI Taxonomy" id="153742"/>
    <lineage>
        <taxon>Eukaryota</taxon>
        <taxon>Viridiplantae</taxon>
        <taxon>Streptophyta</taxon>
        <taxon>Embryophyta</taxon>
        <taxon>Tracheophyta</taxon>
        <taxon>Spermatophyta</taxon>
        <taxon>Magnoliopsida</taxon>
        <taxon>eudicotyledons</taxon>
        <taxon>Gunneridae</taxon>
        <taxon>Pentapetalae</taxon>
        <taxon>asterids</taxon>
        <taxon>lamiids</taxon>
        <taxon>Gentianales</taxon>
        <taxon>Rubiaceae</taxon>
        <taxon>Cinchonoideae</taxon>
        <taxon>Cinchoneae</taxon>
        <taxon>Cinchona</taxon>
    </lineage>
</organism>
<evidence type="ECO:0000313" key="10">
    <source>
        <dbReference type="Proteomes" id="UP001630127"/>
    </source>
</evidence>
<accession>A0ABD2ZS71</accession>
<dbReference type="PANTHER" id="PTHR13683">
    <property type="entry name" value="ASPARTYL PROTEASES"/>
    <property type="match status" value="1"/>
</dbReference>
<keyword evidence="10" id="KW-1185">Reference proteome</keyword>
<dbReference type="FunFam" id="2.40.70.10:FF:000028">
    <property type="entry name" value="Eukaryotic aspartyl protease family protein"/>
    <property type="match status" value="1"/>
</dbReference>
<keyword evidence="4" id="KW-0378">Hydrolase</keyword>
<dbReference type="InterPro" id="IPR032799">
    <property type="entry name" value="TAXi_C"/>
</dbReference>
<feature type="active site" evidence="6">
    <location>
        <position position="110"/>
    </location>
</feature>
<evidence type="ECO:0000313" key="9">
    <source>
        <dbReference type="EMBL" id="KAL3520488.1"/>
    </source>
</evidence>
<dbReference type="Pfam" id="PF14541">
    <property type="entry name" value="TAXi_C"/>
    <property type="match status" value="1"/>
</dbReference>
<gene>
    <name evidence="9" type="ORF">ACH5RR_018637</name>
</gene>
<dbReference type="GO" id="GO:0006508">
    <property type="term" value="P:proteolysis"/>
    <property type="evidence" value="ECO:0007669"/>
    <property type="project" value="UniProtKB-KW"/>
</dbReference>
<dbReference type="InterPro" id="IPR001461">
    <property type="entry name" value="Aspartic_peptidase_A1"/>
</dbReference>
<dbReference type="PROSITE" id="PS51767">
    <property type="entry name" value="PEPTIDASE_A1"/>
    <property type="match status" value="1"/>
</dbReference>
<dbReference type="PANTHER" id="PTHR13683:SF768">
    <property type="entry name" value="EUKARYOTIC ASPARTYL PROTEASE FAMILY PROTEIN"/>
    <property type="match status" value="1"/>
</dbReference>
<dbReference type="AlphaFoldDB" id="A0ABD2ZS71"/>
<dbReference type="CDD" id="cd05476">
    <property type="entry name" value="pepsin_A_like_plant"/>
    <property type="match status" value="1"/>
</dbReference>
<dbReference type="GO" id="GO:0004190">
    <property type="term" value="F:aspartic-type endopeptidase activity"/>
    <property type="evidence" value="ECO:0007669"/>
    <property type="project" value="UniProtKB-KW"/>
</dbReference>
<proteinExistence type="inferred from homology"/>
<dbReference type="Gene3D" id="2.40.70.10">
    <property type="entry name" value="Acid Proteases"/>
    <property type="match status" value="2"/>
</dbReference>
<keyword evidence="2" id="KW-0645">Protease</keyword>
<feature type="transmembrane region" description="Helical" evidence="7">
    <location>
        <begin position="12"/>
        <end position="30"/>
    </location>
</feature>
<comment type="similarity">
    <text evidence="1">Belongs to the peptidase A1 family.</text>
</comment>
<dbReference type="InterPro" id="IPR033121">
    <property type="entry name" value="PEPTIDASE_A1"/>
</dbReference>
<keyword evidence="5" id="KW-0325">Glycoprotein</keyword>
<evidence type="ECO:0000256" key="6">
    <source>
        <dbReference type="PIRSR" id="PIRSR601461-1"/>
    </source>
</evidence>
<evidence type="ECO:0000256" key="7">
    <source>
        <dbReference type="SAM" id="Phobius"/>
    </source>
</evidence>
<dbReference type="PRINTS" id="PR00792">
    <property type="entry name" value="PEPSIN"/>
</dbReference>
<sequence length="498" mass="53735">MVHDLRRKGSVVLLALLVYLVVNCTIFVAVEGNNNVVFEVQHKFNGRRNVNGGRGSLLTSLKAHDFHRHGRMLAALDMPLGGNGSPTDAALYFTKLSIGTPPQDYYVQVDTGSDILWVNCAGCDKCPKKSSLGIHLTLYDIKASSTGKSVSCDQDFCLSAFDAPASDCKVGYPCEYSVTYGDGSTSGGYFVRDYARFNQMSGNLQTIPMNGSIVFGCSSQQSGGLGSSAAAVDGIVGFGQANSSIISQLALSGKVKKIFSHCLDGINGGGIFAIGQVMQPNLKSIPLVPNQQHYNVIMKAIEVGGNVLNAPSSVFEGILGSAAIIDSGTTLAYLPEDVYTPLMNKIIASQPNLKIQTVESQFKCFVYTGNVDDAFPVVTFRFEDSLSLTVYPHEYLFDYQDDQRCIGWQKKGLQTRNGKEVTLLGDLVLSNKLVLYDLESQTIGWAEYNCSSSIKVKDEKSGDVYTVGSHIVSSACGLNVGKLLRFLLLIAFPLLYAL</sequence>
<evidence type="ECO:0000259" key="8">
    <source>
        <dbReference type="PROSITE" id="PS51767"/>
    </source>
</evidence>
<keyword evidence="3" id="KW-0064">Aspartyl protease</keyword>
<dbReference type="EMBL" id="JBJUIK010000008">
    <property type="protein sequence ID" value="KAL3520488.1"/>
    <property type="molecule type" value="Genomic_DNA"/>
</dbReference>
<evidence type="ECO:0000256" key="2">
    <source>
        <dbReference type="ARBA" id="ARBA00022670"/>
    </source>
</evidence>
<protein>
    <recommendedName>
        <fullName evidence="8">Peptidase A1 domain-containing protein</fullName>
    </recommendedName>
</protein>
<dbReference type="InterPro" id="IPR032861">
    <property type="entry name" value="TAXi_N"/>
</dbReference>
<keyword evidence="7" id="KW-0812">Transmembrane</keyword>
<evidence type="ECO:0000256" key="4">
    <source>
        <dbReference type="ARBA" id="ARBA00022801"/>
    </source>
</evidence>
<feature type="domain" description="Peptidase A1" evidence="8">
    <location>
        <begin position="92"/>
        <end position="446"/>
    </location>
</feature>
<dbReference type="Proteomes" id="UP001630127">
    <property type="component" value="Unassembled WGS sequence"/>
</dbReference>
<dbReference type="InterPro" id="IPR021109">
    <property type="entry name" value="Peptidase_aspartic_dom_sf"/>
</dbReference>
<evidence type="ECO:0000256" key="1">
    <source>
        <dbReference type="ARBA" id="ARBA00007447"/>
    </source>
</evidence>
<name>A0ABD2ZS71_9GENT</name>
<keyword evidence="7" id="KW-0472">Membrane</keyword>
<dbReference type="InterPro" id="IPR034161">
    <property type="entry name" value="Pepsin-like_plant"/>
</dbReference>
<reference evidence="9 10" key="1">
    <citation type="submission" date="2024-11" db="EMBL/GenBank/DDBJ databases">
        <title>A near-complete genome assembly of Cinchona calisaya.</title>
        <authorList>
            <person name="Lian D.C."/>
            <person name="Zhao X.W."/>
            <person name="Wei L."/>
        </authorList>
    </citation>
    <scope>NUCLEOTIDE SEQUENCE [LARGE SCALE GENOMIC DNA]</scope>
    <source>
        <tissue evidence="9">Nenye</tissue>
    </source>
</reference>
<keyword evidence="7" id="KW-1133">Transmembrane helix</keyword>
<evidence type="ECO:0000256" key="3">
    <source>
        <dbReference type="ARBA" id="ARBA00022750"/>
    </source>
</evidence>
<evidence type="ECO:0000256" key="5">
    <source>
        <dbReference type="ARBA" id="ARBA00023180"/>
    </source>
</evidence>
<dbReference type="SUPFAM" id="SSF50630">
    <property type="entry name" value="Acid proteases"/>
    <property type="match status" value="1"/>
</dbReference>
<dbReference type="Pfam" id="PF14543">
    <property type="entry name" value="TAXi_N"/>
    <property type="match status" value="1"/>
</dbReference>
<comment type="caution">
    <text evidence="9">The sequence shown here is derived from an EMBL/GenBank/DDBJ whole genome shotgun (WGS) entry which is preliminary data.</text>
</comment>